<evidence type="ECO:0000313" key="2">
    <source>
        <dbReference type="Proteomes" id="UP000704068"/>
    </source>
</evidence>
<dbReference type="AlphaFoldDB" id="A0A929RVK2"/>
<gene>
    <name evidence="1" type="ORF">HXK21_00450</name>
</gene>
<evidence type="ECO:0000313" key="1">
    <source>
        <dbReference type="EMBL" id="MBF0969501.1"/>
    </source>
</evidence>
<proteinExistence type="predicted"/>
<accession>A0A929RVK2</accession>
<reference evidence="1" key="1">
    <citation type="submission" date="2020-04" db="EMBL/GenBank/DDBJ databases">
        <title>Deep metagenomics examines the oral microbiome during advanced dental caries in children, revealing novel taxa and co-occurrences with host molecules.</title>
        <authorList>
            <person name="Baker J.L."/>
            <person name="Morton J.T."/>
            <person name="Dinis M."/>
            <person name="Alvarez R."/>
            <person name="Tran N.C."/>
            <person name="Knight R."/>
            <person name="Edlund A."/>
        </authorList>
    </citation>
    <scope>NUCLEOTIDE SEQUENCE</scope>
    <source>
        <strain evidence="1">JCVI_34_bin.1</strain>
    </source>
</reference>
<comment type="caution">
    <text evidence="1">The sequence shown here is derived from an EMBL/GenBank/DDBJ whole genome shotgun (WGS) entry which is preliminary data.</text>
</comment>
<sequence>MGRNAGGITNRKQATDLTVGQLGLLPSVIKHYGGNGFITDMVKEYNRGIRETLASYAHQLDGVTINGSSKITALKRKVDYLRKNKHHGTKHQFANHIREYARNVTSGRYHNTILKATGLSLEISYGYGKMRADAIFLPKMVNKLKQLKQL</sequence>
<dbReference type="RefSeq" id="WP_303762449.1">
    <property type="nucleotide sequence ID" value="NZ_JABZGR010000001.1"/>
</dbReference>
<dbReference type="Proteomes" id="UP000704068">
    <property type="component" value="Unassembled WGS sequence"/>
</dbReference>
<name>A0A929RVK2_9BACT</name>
<dbReference type="EMBL" id="JABZGR010000001">
    <property type="protein sequence ID" value="MBF0969501.1"/>
    <property type="molecule type" value="Genomic_DNA"/>
</dbReference>
<organism evidence="1 2">
    <name type="scientific">Alloprevotella tannerae</name>
    <dbReference type="NCBI Taxonomy" id="76122"/>
    <lineage>
        <taxon>Bacteria</taxon>
        <taxon>Pseudomonadati</taxon>
        <taxon>Bacteroidota</taxon>
        <taxon>Bacteroidia</taxon>
        <taxon>Bacteroidales</taxon>
        <taxon>Prevotellaceae</taxon>
        <taxon>Alloprevotella</taxon>
    </lineage>
</organism>
<protein>
    <submittedName>
        <fullName evidence="1">Uncharacterized protein</fullName>
    </submittedName>
</protein>